<evidence type="ECO:0000313" key="2">
    <source>
        <dbReference type="Proteomes" id="UP001172386"/>
    </source>
</evidence>
<evidence type="ECO:0000313" key="1">
    <source>
        <dbReference type="EMBL" id="KAJ9659816.1"/>
    </source>
</evidence>
<name>A0ACC3ACU7_9EURO</name>
<keyword evidence="2" id="KW-1185">Reference proteome</keyword>
<reference evidence="1" key="1">
    <citation type="submission" date="2022-10" db="EMBL/GenBank/DDBJ databases">
        <title>Culturing micro-colonial fungi from biological soil crusts in the Mojave desert and describing Neophaeococcomyces mojavensis, and introducing the new genera and species Taxawa tesnikishii.</title>
        <authorList>
            <person name="Kurbessoian T."/>
            <person name="Stajich J.E."/>
        </authorList>
    </citation>
    <scope>NUCLEOTIDE SEQUENCE</scope>
    <source>
        <strain evidence="1">JES_112</strain>
    </source>
</reference>
<dbReference type="Proteomes" id="UP001172386">
    <property type="component" value="Unassembled WGS sequence"/>
</dbReference>
<proteinExistence type="predicted"/>
<accession>A0ACC3ACU7</accession>
<comment type="caution">
    <text evidence="1">The sequence shown here is derived from an EMBL/GenBank/DDBJ whole genome shotgun (WGS) entry which is preliminary data.</text>
</comment>
<gene>
    <name evidence="1" type="ORF">H2198_002885</name>
</gene>
<protein>
    <submittedName>
        <fullName evidence="1">Uncharacterized protein</fullName>
    </submittedName>
</protein>
<organism evidence="1 2">
    <name type="scientific">Neophaeococcomyces mojaviensis</name>
    <dbReference type="NCBI Taxonomy" id="3383035"/>
    <lineage>
        <taxon>Eukaryota</taxon>
        <taxon>Fungi</taxon>
        <taxon>Dikarya</taxon>
        <taxon>Ascomycota</taxon>
        <taxon>Pezizomycotina</taxon>
        <taxon>Eurotiomycetes</taxon>
        <taxon>Chaetothyriomycetidae</taxon>
        <taxon>Chaetothyriales</taxon>
        <taxon>Chaetothyriales incertae sedis</taxon>
        <taxon>Neophaeococcomyces</taxon>
    </lineage>
</organism>
<dbReference type="EMBL" id="JAPDRQ010000036">
    <property type="protein sequence ID" value="KAJ9659816.1"/>
    <property type="molecule type" value="Genomic_DNA"/>
</dbReference>
<sequence length="256" mass="29508">MAQKPDLSQILPIEERISGPFMLFNNSFIIEYLNPHPARNASVLMHARYVATHPEVKLGKKYGQTPPLHLHFSQAESFIVLQGRIGTTTGWECRDRVWTSSNGVQTIEQWKVHSFWPVPPDEYPDSAEEGKEDCRILVWAHPKLPGMDNVSDGMFPPSMDHLFFHSILGYISDTHEGKKKLDIGLIMLMQHKSETAPIMLPMWTYLGPLRWWLPWKIQGFLAAIAQWQGKTPVLEEYVGKTEFEKWSRAQKKLKET</sequence>